<evidence type="ECO:0000313" key="2">
    <source>
        <dbReference type="Proteomes" id="UP000616151"/>
    </source>
</evidence>
<protein>
    <submittedName>
        <fullName evidence="1">Gamma-glutamyltransferase</fullName>
    </submittedName>
</protein>
<dbReference type="EMBL" id="JAENHL010000007">
    <property type="protein sequence ID" value="MBK1868402.1"/>
    <property type="molecule type" value="Genomic_DNA"/>
</dbReference>
<accession>A0ACC5R705</accession>
<reference evidence="1" key="1">
    <citation type="submission" date="2021-01" db="EMBL/GenBank/DDBJ databases">
        <authorList>
            <person name="Sun Q."/>
        </authorList>
    </citation>
    <scope>NUCLEOTIDE SEQUENCE</scope>
    <source>
        <strain evidence="1">YIM B02566</strain>
    </source>
</reference>
<gene>
    <name evidence="1" type="ORF">JHL16_18760</name>
</gene>
<sequence>MIGDAFASRERPVLTGRTGAVAAADPFAAAAAQEILTLGGSAVDAMIAAQAVLAVVAPDACGLGGDMLCLIREPGGKVLAVNGTGAAPKKLGRVTTDGGASVTVPGMVDAWAVALERHGRLSFNRVLEPAVRIARLGMRMPVALKRAAEIHRPRLERYGAGQWGLLNAAAGDLVIQNELAMTLDRIGKEGAGAFYRGDCAEAIAAAVKAQGGALSAGDLAEHQTVLAEPIAVPFRGARLLVQPPISQGILLAMAAKALSALGDIAEDRLDHAAIELTEASFAWRDHIAEGDKLLKKKLTLDLDKSGQRGGPRAYLHTAGIAVADRQGCVVSSLVSVFDDFGSAVLVPECGFVLNNRAGGFTKAPNEAAPGKRPVHTLAPILIETARGPIALSTPGADGQVQTLLQVLSGLMIEGIDLAQAIGRPRWRSENGQLLIEESHPLRALLAGLGHKVTPMPDGHMKAGAVTAAGSIDGVPIACGDWRRNTWAGIV</sequence>
<dbReference type="Proteomes" id="UP000616151">
    <property type="component" value="Unassembled WGS sequence"/>
</dbReference>
<organism evidence="1 2">
    <name type="scientific">Taklimakanibacter albus</name>
    <dbReference type="NCBI Taxonomy" id="2800327"/>
    <lineage>
        <taxon>Bacteria</taxon>
        <taxon>Pseudomonadati</taxon>
        <taxon>Pseudomonadota</taxon>
        <taxon>Alphaproteobacteria</taxon>
        <taxon>Hyphomicrobiales</taxon>
        <taxon>Aestuariivirgaceae</taxon>
        <taxon>Taklimakanibacter</taxon>
    </lineage>
</organism>
<proteinExistence type="predicted"/>
<evidence type="ECO:0000313" key="1">
    <source>
        <dbReference type="EMBL" id="MBK1868402.1"/>
    </source>
</evidence>
<keyword evidence="2" id="KW-1185">Reference proteome</keyword>
<name>A0ACC5R705_9HYPH</name>
<comment type="caution">
    <text evidence="1">The sequence shown here is derived from an EMBL/GenBank/DDBJ whole genome shotgun (WGS) entry which is preliminary data.</text>
</comment>